<organism evidence="3">
    <name type="scientific">Caenorhabditis brenneri</name>
    <name type="common">Nematode worm</name>
    <dbReference type="NCBI Taxonomy" id="135651"/>
    <lineage>
        <taxon>Eukaryota</taxon>
        <taxon>Metazoa</taxon>
        <taxon>Ecdysozoa</taxon>
        <taxon>Nematoda</taxon>
        <taxon>Chromadorea</taxon>
        <taxon>Rhabditida</taxon>
        <taxon>Rhabditina</taxon>
        <taxon>Rhabditomorpha</taxon>
        <taxon>Rhabditoidea</taxon>
        <taxon>Rhabditidae</taxon>
        <taxon>Peloderinae</taxon>
        <taxon>Caenorhabditis</taxon>
    </lineage>
</organism>
<name>G0MVF4_CAEBE</name>
<feature type="signal peptide" evidence="1">
    <location>
        <begin position="1"/>
        <end position="18"/>
    </location>
</feature>
<reference evidence="3" key="1">
    <citation type="submission" date="2011-07" db="EMBL/GenBank/DDBJ databases">
        <authorList>
            <consortium name="Caenorhabditis brenneri Sequencing and Analysis Consortium"/>
            <person name="Wilson R.K."/>
        </authorList>
    </citation>
    <scope>NUCLEOTIDE SEQUENCE [LARGE SCALE GENOMIC DNA]</scope>
    <source>
        <strain evidence="3">PB2801</strain>
    </source>
</reference>
<dbReference type="InParanoid" id="G0MVF4"/>
<evidence type="ECO:0000313" key="3">
    <source>
        <dbReference type="Proteomes" id="UP000008068"/>
    </source>
</evidence>
<keyword evidence="1" id="KW-0732">Signal</keyword>
<gene>
    <name evidence="2" type="ORF">CAEBREN_08438</name>
</gene>
<evidence type="ECO:0000256" key="1">
    <source>
        <dbReference type="SAM" id="SignalP"/>
    </source>
</evidence>
<sequence length="155" mass="18515">MRLRIIAILLTMCLFTAANDKKKEPMEEENPDKQKIHTRNFINMQISPFSRQQFAEYLSGFCVSTDHMTLKDYLDSYIQWEQIEFLDGVQKFLDPYDKNTDGEVFKNLGHYFASNCSVIDDKQQRDTHHTVAQEALFDNYMYDQMTRNEWTRLYL</sequence>
<evidence type="ECO:0000313" key="2">
    <source>
        <dbReference type="EMBL" id="EGT44834.1"/>
    </source>
</evidence>
<dbReference type="FunCoup" id="G0MVF4">
    <property type="interactions" value="1841"/>
</dbReference>
<dbReference type="eggNOG" id="ENOG502RWE8">
    <property type="taxonomic scope" value="Eukaryota"/>
</dbReference>
<proteinExistence type="predicted"/>
<dbReference type="OMA" id="HTRNFIN"/>
<dbReference type="OrthoDB" id="5803786at2759"/>
<accession>G0MVF4</accession>
<protein>
    <submittedName>
        <fullName evidence="2">Uncharacterized protein</fullName>
    </submittedName>
</protein>
<dbReference type="EMBL" id="GL379814">
    <property type="protein sequence ID" value="EGT44834.1"/>
    <property type="molecule type" value="Genomic_DNA"/>
</dbReference>
<dbReference type="Proteomes" id="UP000008068">
    <property type="component" value="Unassembled WGS sequence"/>
</dbReference>
<keyword evidence="3" id="KW-1185">Reference proteome</keyword>
<feature type="chain" id="PRO_5003404641" evidence="1">
    <location>
        <begin position="19"/>
        <end position="155"/>
    </location>
</feature>
<dbReference type="HOGENOM" id="CLU_145626_0_0_1"/>
<dbReference type="AlphaFoldDB" id="G0MVF4"/>